<keyword evidence="2" id="KW-1185">Reference proteome</keyword>
<sequence length="182" mass="20499">MSQRQPSRARPTRRPNLTSVIPSSRIGLNLICFRLPEGIARPFRKDKIAYHKALLVTPDSLLADKKETAFLKLVTRSGILERGIARATSLGFGCASFVGQVRVHLLLSPDLKALPIRVLYRAYTVHHYTLAEENHITHFLERSPSTDRVARHLIVLQPSAEGKVKDFEVKRAKLIGPSRGYR</sequence>
<evidence type="ECO:0000313" key="2">
    <source>
        <dbReference type="Proteomes" id="UP001497472"/>
    </source>
</evidence>
<dbReference type="Proteomes" id="UP001497472">
    <property type="component" value="Unassembled WGS sequence"/>
</dbReference>
<name>A0AAV1JWZ2_9NEOP</name>
<dbReference type="AlphaFoldDB" id="A0AAV1JWZ2"/>
<accession>A0AAV1JWZ2</accession>
<evidence type="ECO:0008006" key="3">
    <source>
        <dbReference type="Google" id="ProtNLM"/>
    </source>
</evidence>
<proteinExistence type="predicted"/>
<gene>
    <name evidence="1" type="ORF">LNINA_LOCUS12810</name>
</gene>
<reference evidence="1 2" key="1">
    <citation type="submission" date="2023-11" db="EMBL/GenBank/DDBJ databases">
        <authorList>
            <person name="Okamura Y."/>
        </authorList>
    </citation>
    <scope>NUCLEOTIDE SEQUENCE [LARGE SCALE GENOMIC DNA]</scope>
</reference>
<dbReference type="EMBL" id="CAVLEF010000243">
    <property type="protein sequence ID" value="CAK1553842.1"/>
    <property type="molecule type" value="Genomic_DNA"/>
</dbReference>
<comment type="caution">
    <text evidence="1">The sequence shown here is derived from an EMBL/GenBank/DDBJ whole genome shotgun (WGS) entry which is preliminary data.</text>
</comment>
<protein>
    <recommendedName>
        <fullName evidence="3">Ribosomal protein S10</fullName>
    </recommendedName>
</protein>
<evidence type="ECO:0000313" key="1">
    <source>
        <dbReference type="EMBL" id="CAK1553842.1"/>
    </source>
</evidence>
<organism evidence="1 2">
    <name type="scientific">Leptosia nina</name>
    <dbReference type="NCBI Taxonomy" id="320188"/>
    <lineage>
        <taxon>Eukaryota</taxon>
        <taxon>Metazoa</taxon>
        <taxon>Ecdysozoa</taxon>
        <taxon>Arthropoda</taxon>
        <taxon>Hexapoda</taxon>
        <taxon>Insecta</taxon>
        <taxon>Pterygota</taxon>
        <taxon>Neoptera</taxon>
        <taxon>Endopterygota</taxon>
        <taxon>Lepidoptera</taxon>
        <taxon>Glossata</taxon>
        <taxon>Ditrysia</taxon>
        <taxon>Papilionoidea</taxon>
        <taxon>Pieridae</taxon>
        <taxon>Pierinae</taxon>
        <taxon>Leptosia</taxon>
    </lineage>
</organism>